<name>A0A2M8P3Z1_9CHLR</name>
<evidence type="ECO:0000256" key="1">
    <source>
        <dbReference type="ARBA" id="ARBA00005417"/>
    </source>
</evidence>
<evidence type="ECO:0000256" key="3">
    <source>
        <dbReference type="ARBA" id="ARBA00022741"/>
    </source>
</evidence>
<dbReference type="Pfam" id="PF13732">
    <property type="entry name" value="DrrA1-3_C"/>
    <property type="match status" value="1"/>
</dbReference>
<comment type="caution">
    <text evidence="6">The sequence shown here is derived from an EMBL/GenBank/DDBJ whole genome shotgun (WGS) entry which is preliminary data.</text>
</comment>
<keyword evidence="3" id="KW-0547">Nucleotide-binding</keyword>
<evidence type="ECO:0000313" key="7">
    <source>
        <dbReference type="Proteomes" id="UP000228921"/>
    </source>
</evidence>
<dbReference type="InterPro" id="IPR003439">
    <property type="entry name" value="ABC_transporter-like_ATP-bd"/>
</dbReference>
<organism evidence="6 7">
    <name type="scientific">Candidatus Thermofonsia Clade 1 bacterium</name>
    <dbReference type="NCBI Taxonomy" id="2364210"/>
    <lineage>
        <taxon>Bacteria</taxon>
        <taxon>Bacillati</taxon>
        <taxon>Chloroflexota</taxon>
        <taxon>Candidatus Thermofontia</taxon>
        <taxon>Candidatus Thermofonsia Clade 1</taxon>
    </lineage>
</organism>
<dbReference type="InterPro" id="IPR027417">
    <property type="entry name" value="P-loop_NTPase"/>
</dbReference>
<dbReference type="PANTHER" id="PTHR42711">
    <property type="entry name" value="ABC TRANSPORTER ATP-BINDING PROTEIN"/>
    <property type="match status" value="1"/>
</dbReference>
<evidence type="ECO:0000259" key="5">
    <source>
        <dbReference type="PROSITE" id="PS50893"/>
    </source>
</evidence>
<dbReference type="SUPFAM" id="SSF52540">
    <property type="entry name" value="P-loop containing nucleoside triphosphate hydrolases"/>
    <property type="match status" value="1"/>
</dbReference>
<keyword evidence="4" id="KW-0067">ATP-binding</keyword>
<dbReference type="SMART" id="SM00382">
    <property type="entry name" value="AAA"/>
    <property type="match status" value="1"/>
</dbReference>
<evidence type="ECO:0000256" key="2">
    <source>
        <dbReference type="ARBA" id="ARBA00022448"/>
    </source>
</evidence>
<keyword evidence="2" id="KW-0813">Transport</keyword>
<dbReference type="GO" id="GO:0016887">
    <property type="term" value="F:ATP hydrolysis activity"/>
    <property type="evidence" value="ECO:0007669"/>
    <property type="project" value="InterPro"/>
</dbReference>
<dbReference type="InterPro" id="IPR050763">
    <property type="entry name" value="ABC_transporter_ATP-binding"/>
</dbReference>
<proteinExistence type="inferred from homology"/>
<evidence type="ECO:0000256" key="4">
    <source>
        <dbReference type="ARBA" id="ARBA00022840"/>
    </source>
</evidence>
<dbReference type="InterPro" id="IPR003593">
    <property type="entry name" value="AAA+_ATPase"/>
</dbReference>
<dbReference type="AlphaFoldDB" id="A0A2M8P3Z1"/>
<dbReference type="EMBL" id="PGTK01000001">
    <property type="protein sequence ID" value="PJF32262.1"/>
    <property type="molecule type" value="Genomic_DNA"/>
</dbReference>
<dbReference type="GO" id="GO:0005524">
    <property type="term" value="F:ATP binding"/>
    <property type="evidence" value="ECO:0007669"/>
    <property type="project" value="UniProtKB-KW"/>
</dbReference>
<comment type="similarity">
    <text evidence="1">Belongs to the ABC transporter superfamily.</text>
</comment>
<dbReference type="Pfam" id="PF00005">
    <property type="entry name" value="ABC_tran"/>
    <property type="match status" value="1"/>
</dbReference>
<dbReference type="PANTHER" id="PTHR42711:SF5">
    <property type="entry name" value="ABC TRANSPORTER ATP-BINDING PROTEIN NATA"/>
    <property type="match status" value="1"/>
</dbReference>
<gene>
    <name evidence="6" type="ORF">CUN51_01140</name>
</gene>
<accession>A0A2M8P3Z1</accession>
<reference evidence="6 7" key="1">
    <citation type="submission" date="2017-11" db="EMBL/GenBank/DDBJ databases">
        <title>Evolution of Phototrophy in the Chloroflexi Phylum Driven by Horizontal Gene Transfer.</title>
        <authorList>
            <person name="Ward L.M."/>
            <person name="Hemp J."/>
            <person name="Shih P.M."/>
            <person name="Mcglynn S.E."/>
            <person name="Fischer W."/>
        </authorList>
    </citation>
    <scope>NUCLEOTIDE SEQUENCE [LARGE SCALE GENOMIC DNA]</scope>
    <source>
        <strain evidence="6">CP2_2F</strain>
    </source>
</reference>
<feature type="domain" description="ABC transporter" evidence="5">
    <location>
        <begin position="5"/>
        <end position="232"/>
    </location>
</feature>
<dbReference type="InterPro" id="IPR025302">
    <property type="entry name" value="DrrA1/2-like_C"/>
</dbReference>
<dbReference type="Proteomes" id="UP000228921">
    <property type="component" value="Unassembled WGS sequence"/>
</dbReference>
<evidence type="ECO:0000313" key="6">
    <source>
        <dbReference type="EMBL" id="PJF32262.1"/>
    </source>
</evidence>
<dbReference type="PROSITE" id="PS50893">
    <property type="entry name" value="ABC_TRANSPORTER_2"/>
    <property type="match status" value="1"/>
</dbReference>
<dbReference type="Gene3D" id="3.40.50.300">
    <property type="entry name" value="P-loop containing nucleotide triphosphate hydrolases"/>
    <property type="match status" value="1"/>
</dbReference>
<protein>
    <recommendedName>
        <fullName evidence="5">ABC transporter domain-containing protein</fullName>
    </recommendedName>
</protein>
<sequence length="315" mass="35072">MTNTIEVQNITKRYGQKVAVDDVSFEVRRGEIFSMLGPNGAGKTTIIRMILDIIKPDSGTICVFGTPFSEETKKRIGYLPEERGLYKNVALVELLGYLGTLKGMKRREAEQRAAQLLDELDLGAYKKGKVRELSRGMSQKVQFAATIIHRPELLIIDEPFAGLDPVNTEIIKNMIFRLRSEGATVVMSIHEMHQVEEMADRLLMIHQGQRVLYGEVDEVRQRYAENAVVVSGQGDWAALRGVVRVQPDETGRNITLYLDDQTTPDQIMAALAGDPNYKVRSFALAVPRLNDIFIRVAGGEAKIAASALNLAEVRA</sequence>